<dbReference type="EMBL" id="CP029346">
    <property type="protein sequence ID" value="AWL07986.1"/>
    <property type="molecule type" value="Genomic_DNA"/>
</dbReference>
<evidence type="ECO:0000313" key="2">
    <source>
        <dbReference type="Proteomes" id="UP000245468"/>
    </source>
</evidence>
<organism evidence="1 2">
    <name type="scientific">Aquirufa nivalisilvae</name>
    <dbReference type="NCBI Taxonomy" id="2516557"/>
    <lineage>
        <taxon>Bacteria</taxon>
        <taxon>Pseudomonadati</taxon>
        <taxon>Bacteroidota</taxon>
        <taxon>Cytophagia</taxon>
        <taxon>Cytophagales</taxon>
        <taxon>Flectobacillaceae</taxon>
        <taxon>Aquirufa</taxon>
    </lineage>
</organism>
<protein>
    <submittedName>
        <fullName evidence="1">Uncharacterized protein</fullName>
    </submittedName>
</protein>
<accession>A0A2S2DRI0</accession>
<keyword evidence="2" id="KW-1185">Reference proteome</keyword>
<proteinExistence type="predicted"/>
<sequence>MIKGDLTSFVSLIQETVETNFPAVKAFIYGHANKVIAASKSNTYPIIHLARPMIETIGNGFGAPNTVFYAEITAITKVNLSGMQATHNSNELEADNLALNMVLELETHLRDKAREFEFEFKLLSEFEPLIPGWIDQVVGWKMTCQITLGANVQIG</sequence>
<dbReference type="Proteomes" id="UP000245468">
    <property type="component" value="Chromosome"/>
</dbReference>
<dbReference type="AlphaFoldDB" id="A0A2S2DRI0"/>
<name>A0A2S2DRI0_9BACT</name>
<gene>
    <name evidence="1" type="ORF">HME7025_00101</name>
</gene>
<dbReference type="KEGG" id="psez:HME7025_00101"/>
<dbReference type="RefSeq" id="WP_109321765.1">
    <property type="nucleotide sequence ID" value="NZ_CP029346.1"/>
</dbReference>
<reference evidence="2" key="1">
    <citation type="submission" date="2018-05" db="EMBL/GenBank/DDBJ databases">
        <title>Pseudarcicella sp. HME7025 Genome sequencing and assembly.</title>
        <authorList>
            <person name="Kim H."/>
            <person name="Kang H."/>
            <person name="Joh K."/>
        </authorList>
    </citation>
    <scope>NUCLEOTIDE SEQUENCE [LARGE SCALE GENOMIC DNA]</scope>
    <source>
        <strain evidence="2">HME7025</strain>
    </source>
</reference>
<evidence type="ECO:0000313" key="1">
    <source>
        <dbReference type="EMBL" id="AWL07986.1"/>
    </source>
</evidence>